<organism evidence="8 9">
    <name type="scientific">Amycolatopsis saalfeldensis</name>
    <dbReference type="NCBI Taxonomy" id="394193"/>
    <lineage>
        <taxon>Bacteria</taxon>
        <taxon>Bacillati</taxon>
        <taxon>Actinomycetota</taxon>
        <taxon>Actinomycetes</taxon>
        <taxon>Pseudonocardiales</taxon>
        <taxon>Pseudonocardiaceae</taxon>
        <taxon>Amycolatopsis</taxon>
    </lineage>
</organism>
<dbReference type="Gene3D" id="3.40.605.10">
    <property type="entry name" value="Aldehyde Dehydrogenase, Chain A, domain 1"/>
    <property type="match status" value="1"/>
</dbReference>
<evidence type="ECO:0000313" key="8">
    <source>
        <dbReference type="EMBL" id="SEP48690.1"/>
    </source>
</evidence>
<dbReference type="RefSeq" id="WP_091620902.1">
    <property type="nucleotide sequence ID" value="NZ_FOEF01000012.1"/>
</dbReference>
<evidence type="ECO:0000259" key="7">
    <source>
        <dbReference type="Pfam" id="PF00171"/>
    </source>
</evidence>
<dbReference type="Proteomes" id="UP000198582">
    <property type="component" value="Unassembled WGS sequence"/>
</dbReference>
<name>A0A1H8Y8S6_9PSEU</name>
<dbReference type="InterPro" id="IPR016161">
    <property type="entry name" value="Ald_DH/histidinol_DH"/>
</dbReference>
<dbReference type="FunFam" id="3.40.309.10:FF:000012">
    <property type="entry name" value="Betaine aldehyde dehydrogenase"/>
    <property type="match status" value="1"/>
</dbReference>
<comment type="similarity">
    <text evidence="1 6">Belongs to the aldehyde dehydrogenase family.</text>
</comment>
<evidence type="ECO:0000256" key="2">
    <source>
        <dbReference type="ARBA" id="ARBA00023002"/>
    </source>
</evidence>
<dbReference type="GO" id="GO:0004029">
    <property type="term" value="F:aldehyde dehydrogenase (NAD+) activity"/>
    <property type="evidence" value="ECO:0007669"/>
    <property type="project" value="UniProtKB-EC"/>
</dbReference>
<dbReference type="FunFam" id="3.40.605.10:FF:000007">
    <property type="entry name" value="NAD/NADP-dependent betaine aldehyde dehydrogenase"/>
    <property type="match status" value="1"/>
</dbReference>
<feature type="domain" description="Aldehyde dehydrogenase" evidence="7">
    <location>
        <begin position="14"/>
        <end position="476"/>
    </location>
</feature>
<dbReference type="EC" id="1.2.1.3" evidence="3"/>
<evidence type="ECO:0000313" key="9">
    <source>
        <dbReference type="Proteomes" id="UP000198582"/>
    </source>
</evidence>
<sequence>MVMTYDSLFVGGGWVAPASDRRIEVVNATTEESLGSVPEAGEADVDRAVAAARQAFDDSPWATASPVERGDVLNRFADALEKRGEQLTRAVSLQNGMPLSLSEQFEGGYAVALLRYYAALATSTEFEERRPSPLGFDTLIRRSPVGVVGAIVPWNYPVVLAVTKIAPALAAGCTVVIKPSPGTVLDSFLLAEAAEEAGVPPGVLNWVPGGRELGAYLVSHPGVDKIAFTGSTAAGRLIGERCGAMLRPVSLELGGKSAAVILDDADLNKVTEGLFFASLANNGQTCMACTRILAPRSRYDEVVESLAGWLGGLQVGDPLEPSTQVGPLASAEHRERVEGFIAKGRAEGARLVLGGGRPAGLERGWFVQPTLFADVDNASTIARQEIFGPVLSVIAYDGDEDAVRIANDSEYGLGGSVWSADSERATSVARSVQTGTVGVNGYVIDLNAPFGGVKASGIGREFGPEALAGYLQLKSIYLPA</sequence>
<evidence type="ECO:0000256" key="5">
    <source>
        <dbReference type="PROSITE-ProRule" id="PRU10007"/>
    </source>
</evidence>
<proteinExistence type="inferred from homology"/>
<comment type="catalytic activity">
    <reaction evidence="4">
        <text>an aldehyde + NAD(+) + H2O = a carboxylate + NADH + 2 H(+)</text>
        <dbReference type="Rhea" id="RHEA:16185"/>
        <dbReference type="ChEBI" id="CHEBI:15377"/>
        <dbReference type="ChEBI" id="CHEBI:15378"/>
        <dbReference type="ChEBI" id="CHEBI:17478"/>
        <dbReference type="ChEBI" id="CHEBI:29067"/>
        <dbReference type="ChEBI" id="CHEBI:57540"/>
        <dbReference type="ChEBI" id="CHEBI:57945"/>
        <dbReference type="EC" id="1.2.1.3"/>
    </reaction>
</comment>
<dbReference type="STRING" id="394193.SAMN04489732_112114"/>
<dbReference type="InterPro" id="IPR029510">
    <property type="entry name" value="Ald_DH_CS_GLU"/>
</dbReference>
<feature type="active site" evidence="5">
    <location>
        <position position="252"/>
    </location>
</feature>
<reference evidence="8 9" key="1">
    <citation type="submission" date="2016-10" db="EMBL/GenBank/DDBJ databases">
        <authorList>
            <person name="de Groot N.N."/>
        </authorList>
    </citation>
    <scope>NUCLEOTIDE SEQUENCE [LARGE SCALE GENOMIC DNA]</scope>
    <source>
        <strain evidence="8 9">DSM 44993</strain>
    </source>
</reference>
<dbReference type="Gene3D" id="3.40.309.10">
    <property type="entry name" value="Aldehyde Dehydrogenase, Chain A, domain 2"/>
    <property type="match status" value="1"/>
</dbReference>
<dbReference type="PROSITE" id="PS00070">
    <property type="entry name" value="ALDEHYDE_DEHYDR_CYS"/>
    <property type="match status" value="1"/>
</dbReference>
<accession>A0A1H8Y8S6</accession>
<keyword evidence="2 6" id="KW-0560">Oxidoreductase</keyword>
<dbReference type="InterPro" id="IPR016160">
    <property type="entry name" value="Ald_DH_CS_CYS"/>
</dbReference>
<dbReference type="InterPro" id="IPR015590">
    <property type="entry name" value="Aldehyde_DH_dom"/>
</dbReference>
<dbReference type="EMBL" id="FOEF01000012">
    <property type="protein sequence ID" value="SEP48690.1"/>
    <property type="molecule type" value="Genomic_DNA"/>
</dbReference>
<evidence type="ECO:0000256" key="6">
    <source>
        <dbReference type="RuleBase" id="RU003345"/>
    </source>
</evidence>
<dbReference type="InterPro" id="IPR016162">
    <property type="entry name" value="Ald_DH_N"/>
</dbReference>
<dbReference type="Pfam" id="PF00171">
    <property type="entry name" value="Aldedh"/>
    <property type="match status" value="1"/>
</dbReference>
<dbReference type="SUPFAM" id="SSF53720">
    <property type="entry name" value="ALDH-like"/>
    <property type="match status" value="1"/>
</dbReference>
<gene>
    <name evidence="8" type="ORF">SAMN04489732_112114</name>
</gene>
<evidence type="ECO:0000256" key="4">
    <source>
        <dbReference type="ARBA" id="ARBA00049194"/>
    </source>
</evidence>
<keyword evidence="9" id="KW-1185">Reference proteome</keyword>
<protein>
    <recommendedName>
        <fullName evidence="3">aldehyde dehydrogenase (NAD(+))</fullName>
        <ecNumber evidence="3">1.2.1.3</ecNumber>
    </recommendedName>
</protein>
<dbReference type="PANTHER" id="PTHR42804:SF1">
    <property type="entry name" value="ALDEHYDE DEHYDROGENASE-RELATED"/>
    <property type="match status" value="1"/>
</dbReference>
<dbReference type="PROSITE" id="PS00687">
    <property type="entry name" value="ALDEHYDE_DEHYDR_GLU"/>
    <property type="match status" value="1"/>
</dbReference>
<evidence type="ECO:0000256" key="3">
    <source>
        <dbReference type="ARBA" id="ARBA00024226"/>
    </source>
</evidence>
<dbReference type="AlphaFoldDB" id="A0A1H8Y8S6"/>
<dbReference type="CDD" id="cd07139">
    <property type="entry name" value="ALDH_AldA-Rv0768"/>
    <property type="match status" value="1"/>
</dbReference>
<evidence type="ECO:0000256" key="1">
    <source>
        <dbReference type="ARBA" id="ARBA00009986"/>
    </source>
</evidence>
<dbReference type="InterPro" id="IPR016163">
    <property type="entry name" value="Ald_DH_C"/>
</dbReference>
<dbReference type="PANTHER" id="PTHR42804">
    <property type="entry name" value="ALDEHYDE DEHYDROGENASE"/>
    <property type="match status" value="1"/>
</dbReference>
<dbReference type="OrthoDB" id="6882680at2"/>